<dbReference type="PROSITE" id="PS50531">
    <property type="entry name" value="HTH_IS21"/>
    <property type="match status" value="1"/>
</dbReference>
<accession>A0ABY1UEX6</accession>
<dbReference type="Pfam" id="PF02796">
    <property type="entry name" value="HTH_7"/>
    <property type="match status" value="1"/>
</dbReference>
<evidence type="ECO:0000259" key="6">
    <source>
        <dbReference type="PROSITE" id="PS50531"/>
    </source>
</evidence>
<evidence type="ECO:0000256" key="2">
    <source>
        <dbReference type="ARBA" id="ARBA00022578"/>
    </source>
</evidence>
<keyword evidence="8" id="KW-1185">Reference proteome</keyword>
<name>A0ABY1UEX6_PSESX</name>
<feature type="compositionally biased region" description="Polar residues" evidence="5">
    <location>
        <begin position="185"/>
        <end position="201"/>
    </location>
</feature>
<keyword evidence="3" id="KW-0238">DNA-binding</keyword>
<feature type="domain" description="HTH IS21-type" evidence="6">
    <location>
        <begin position="5"/>
        <end position="68"/>
    </location>
</feature>
<dbReference type="Proteomes" id="UP000239665">
    <property type="component" value="Plasmid PP1"/>
</dbReference>
<evidence type="ECO:0000313" key="8">
    <source>
        <dbReference type="Proteomes" id="UP000239665"/>
    </source>
</evidence>
<keyword evidence="4" id="KW-0233">DNA recombination</keyword>
<proteinExistence type="inferred from homology"/>
<gene>
    <name evidence="7" type="ORF">CFBP3846_P100016</name>
</gene>
<evidence type="ECO:0000256" key="1">
    <source>
        <dbReference type="ARBA" id="ARBA00009277"/>
    </source>
</evidence>
<geneLocation type="plasmid" evidence="8">
    <name>pp1</name>
</geneLocation>
<evidence type="ECO:0000256" key="3">
    <source>
        <dbReference type="ARBA" id="ARBA00023125"/>
    </source>
</evidence>
<comment type="similarity">
    <text evidence="1">Belongs to the transposase IS21/IS408/IS1162 family.</text>
</comment>
<dbReference type="InterPro" id="IPR009057">
    <property type="entry name" value="Homeodomain-like_sf"/>
</dbReference>
<dbReference type="EMBL" id="LT963403">
    <property type="protein sequence ID" value="SOS30549.1"/>
    <property type="molecule type" value="Genomic_DNA"/>
</dbReference>
<dbReference type="InterPro" id="IPR006120">
    <property type="entry name" value="Resolvase_HTH_dom"/>
</dbReference>
<protein>
    <submittedName>
        <fullName evidence="7">Transposase</fullName>
    </submittedName>
</protein>
<dbReference type="Gene3D" id="1.10.10.60">
    <property type="entry name" value="Homeodomain-like"/>
    <property type="match status" value="1"/>
</dbReference>
<dbReference type="SUPFAM" id="SSF46689">
    <property type="entry name" value="Homeodomain-like"/>
    <property type="match status" value="1"/>
</dbReference>
<dbReference type="InterPro" id="IPR017894">
    <property type="entry name" value="HTH_IS21_transposase_type"/>
</dbReference>
<evidence type="ECO:0000256" key="5">
    <source>
        <dbReference type="SAM" id="MobiDB-lite"/>
    </source>
</evidence>
<keyword evidence="2" id="KW-0815">Transposition</keyword>
<evidence type="ECO:0000256" key="4">
    <source>
        <dbReference type="ARBA" id="ARBA00023172"/>
    </source>
</evidence>
<reference evidence="7 8" key="1">
    <citation type="submission" date="2017-11" db="EMBL/GenBank/DDBJ databases">
        <authorList>
            <person name="Blom J."/>
        </authorList>
    </citation>
    <scope>NUCLEOTIDE SEQUENCE [LARGE SCALE GENOMIC DNA]</scope>
    <source>
        <strain evidence="7 8">CFBP3846</strain>
        <plasmid evidence="8">pp1</plasmid>
    </source>
</reference>
<sequence length="246" mass="28099">MLTQEQSVEIKVLARQGHGIKFIARELGISRNTVRKYLRKARSLPSDKVRPARPCKIDPFKDYLHERIEAARPHWIPATVLLREITALGYSGGVSRLKAYIRPFKRKAEEPVVRFETLPGKQIQVDFTTIRRGRQPLKAFVATLGFSRASFVRFSERENRAACGCKLWDFEIGYHSRNRVDPSSAQAYTWRQRPKNVNGQAGQKPRQSRPVSNAPGIPPSFPIPNFSSMSILWVMSIFVVAARQRI</sequence>
<keyword evidence="7" id="KW-0614">Plasmid</keyword>
<dbReference type="PANTHER" id="PTHR35004">
    <property type="entry name" value="TRANSPOSASE RV3428C-RELATED"/>
    <property type="match status" value="1"/>
</dbReference>
<organism evidence="7 8">
    <name type="scientific">Pseudomonas syringae pv. avii</name>
    <dbReference type="NCBI Taxonomy" id="663959"/>
    <lineage>
        <taxon>Bacteria</taxon>
        <taxon>Pseudomonadati</taxon>
        <taxon>Pseudomonadota</taxon>
        <taxon>Gammaproteobacteria</taxon>
        <taxon>Pseudomonadales</taxon>
        <taxon>Pseudomonadaceae</taxon>
        <taxon>Pseudomonas</taxon>
        <taxon>Pseudomonas syringae</taxon>
    </lineage>
</organism>
<evidence type="ECO:0000313" key="7">
    <source>
        <dbReference type="EMBL" id="SOS30549.1"/>
    </source>
</evidence>
<feature type="region of interest" description="Disordered" evidence="5">
    <location>
        <begin position="185"/>
        <end position="216"/>
    </location>
</feature>
<dbReference type="PANTHER" id="PTHR35004:SF6">
    <property type="entry name" value="TRANSPOSASE"/>
    <property type="match status" value="1"/>
</dbReference>